<dbReference type="PANTHER" id="PTHR43467">
    <property type="entry name" value="COBALT-PRECORRIN-2 C(20)-METHYLTRANSFERASE"/>
    <property type="match status" value="1"/>
</dbReference>
<evidence type="ECO:0000313" key="9">
    <source>
        <dbReference type="Proteomes" id="UP000017429"/>
    </source>
</evidence>
<keyword evidence="4" id="KW-0489">Methyltransferase</keyword>
<evidence type="ECO:0000313" key="8">
    <source>
        <dbReference type="EMBL" id="USF23874.1"/>
    </source>
</evidence>
<sequence>MERVIYAVGLGPGDYEMITLKAKKVLEESDIIFLSGGKVFNGYDEVKKLLDNINCGSKLKFYEYPENKNDRQAHIKHFAVETVKYLEKGMKVSYVTMGDMTIYSSFPDIYKELAKHNVVLKAVTGISSFFAPASLTGNSIVDWKDKAAIIPNPEDYKEIENILESFAAVIIMKISDNGKVLKEYLDKCINKPSTAYAVFNAYTEKQKIYDLMKEFPYNTEEFFMSVVMIKK</sequence>
<dbReference type="SUPFAM" id="SSF53790">
    <property type="entry name" value="Tetrapyrrole methylase"/>
    <property type="match status" value="1"/>
</dbReference>
<keyword evidence="9" id="KW-1185">Reference proteome</keyword>
<evidence type="ECO:0000256" key="7">
    <source>
        <dbReference type="PIRNR" id="PIRNR036427"/>
    </source>
</evidence>
<dbReference type="InterPro" id="IPR014777">
    <property type="entry name" value="4pyrrole_Mease_sub1"/>
</dbReference>
<evidence type="ECO:0000256" key="3">
    <source>
        <dbReference type="ARBA" id="ARBA00022573"/>
    </source>
</evidence>
<dbReference type="eggNOG" id="COG2243">
    <property type="taxonomic scope" value="Bacteria"/>
</dbReference>
<dbReference type="InterPro" id="IPR014776">
    <property type="entry name" value="4pyrrole_Mease_sub2"/>
</dbReference>
<keyword evidence="5" id="KW-0808">Transferase</keyword>
<dbReference type="PIRSF" id="PIRSF036427">
    <property type="entry name" value="Precrrn-2_mtase"/>
    <property type="match status" value="1"/>
</dbReference>
<gene>
    <name evidence="8" type="ORF">N508_000946</name>
</gene>
<comment type="pathway">
    <text evidence="1">Cofactor biosynthesis; adenosylcobalamin biosynthesis.</text>
</comment>
<dbReference type="KEGG" id="msch:N508_000946"/>
<name>V2Q288_9BACT</name>
<dbReference type="Proteomes" id="UP000017429">
    <property type="component" value="Chromosome"/>
</dbReference>
<dbReference type="GO" id="GO:0030788">
    <property type="term" value="F:precorrin-2 C20-methyltransferase activity"/>
    <property type="evidence" value="ECO:0007669"/>
    <property type="project" value="InterPro"/>
</dbReference>
<proteinExistence type="inferred from homology"/>
<dbReference type="Pfam" id="PF00590">
    <property type="entry name" value="TP_methylase"/>
    <property type="match status" value="1"/>
</dbReference>
<dbReference type="RefSeq" id="WP_023275244.1">
    <property type="nucleotide sequence ID" value="NZ_CP097562.1"/>
</dbReference>
<dbReference type="OrthoDB" id="9815856at2"/>
<dbReference type="AlphaFoldDB" id="V2Q288"/>
<evidence type="ECO:0000256" key="1">
    <source>
        <dbReference type="ARBA" id="ARBA00004953"/>
    </source>
</evidence>
<organism evidence="8 9">
    <name type="scientific">Mucispirillum schaedleri ASF457</name>
    <dbReference type="NCBI Taxonomy" id="1379858"/>
    <lineage>
        <taxon>Bacteria</taxon>
        <taxon>Pseudomonadati</taxon>
        <taxon>Deferribacterota</taxon>
        <taxon>Deferribacteres</taxon>
        <taxon>Deferribacterales</taxon>
        <taxon>Mucispirillaceae</taxon>
        <taxon>Mucispirillum</taxon>
    </lineage>
</organism>
<dbReference type="InterPro" id="IPR000878">
    <property type="entry name" value="4pyrrol_Mease"/>
</dbReference>
<dbReference type="EMBL" id="CP097562">
    <property type="protein sequence ID" value="USF23874.1"/>
    <property type="molecule type" value="Genomic_DNA"/>
</dbReference>
<dbReference type="GO" id="GO:0009236">
    <property type="term" value="P:cobalamin biosynthetic process"/>
    <property type="evidence" value="ECO:0007669"/>
    <property type="project" value="UniProtKB-UniRule"/>
</dbReference>
<keyword evidence="3" id="KW-0169">Cobalamin biosynthesis</keyword>
<evidence type="ECO:0000256" key="4">
    <source>
        <dbReference type="ARBA" id="ARBA00022603"/>
    </source>
</evidence>
<reference evidence="8" key="1">
    <citation type="journal article" date="2014" name="Genome Announc.">
        <title>Draft genome sequences of the altered schaedler flora, a defined bacterial community from gnotobiotic mice.</title>
        <authorList>
            <person name="Wannemuehler M.J."/>
            <person name="Overstreet A.M."/>
            <person name="Ward D.V."/>
            <person name="Phillips G.J."/>
        </authorList>
    </citation>
    <scope>NUCLEOTIDE SEQUENCE</scope>
    <source>
        <strain evidence="8">ASF457</strain>
    </source>
</reference>
<dbReference type="PROSITE" id="PS00839">
    <property type="entry name" value="SUMT_1"/>
    <property type="match status" value="1"/>
</dbReference>
<dbReference type="Gene3D" id="3.30.950.10">
    <property type="entry name" value="Methyltransferase, Cobalt-precorrin-4 Transmethylase, Domain 2"/>
    <property type="match status" value="1"/>
</dbReference>
<comment type="similarity">
    <text evidence="2 7">Belongs to the precorrin methyltransferase family.</text>
</comment>
<dbReference type="InterPro" id="IPR012382">
    <property type="entry name" value="CobI/CbiL"/>
</dbReference>
<dbReference type="InterPro" id="IPR003043">
    <property type="entry name" value="Uropor_MeTrfase_CS"/>
</dbReference>
<dbReference type="GO" id="GO:0032259">
    <property type="term" value="P:methylation"/>
    <property type="evidence" value="ECO:0007669"/>
    <property type="project" value="UniProtKB-KW"/>
</dbReference>
<keyword evidence="6" id="KW-0949">S-adenosyl-L-methionine</keyword>
<protein>
    <submittedName>
        <fullName evidence="8">Uncharacterized protein</fullName>
    </submittedName>
</protein>
<evidence type="ECO:0000256" key="2">
    <source>
        <dbReference type="ARBA" id="ARBA00005879"/>
    </source>
</evidence>
<accession>V2Q288</accession>
<dbReference type="InterPro" id="IPR035996">
    <property type="entry name" value="4pyrrol_Methylase_sf"/>
</dbReference>
<evidence type="ECO:0000256" key="6">
    <source>
        <dbReference type="ARBA" id="ARBA00022691"/>
    </source>
</evidence>
<reference evidence="8" key="3">
    <citation type="submission" date="2022-06" db="EMBL/GenBank/DDBJ databases">
        <title>Resources to Facilitate Use of the Altered Schaedler Flora (ASF) Mouse Model to Study Microbiome Function.</title>
        <authorList>
            <person name="Proctor A."/>
            <person name="Parvinroo S."/>
            <person name="Richie T."/>
            <person name="Jia X."/>
            <person name="Lee S.T.M."/>
            <person name="Karp P.D."/>
            <person name="Paley S."/>
            <person name="Kostic A.D."/>
            <person name="Pierre J.F."/>
            <person name="Wannemuehler M.J."/>
            <person name="Phillips G.J."/>
        </authorList>
    </citation>
    <scope>NUCLEOTIDE SEQUENCE</scope>
    <source>
        <strain evidence="8">ASF457</strain>
    </source>
</reference>
<dbReference type="PANTHER" id="PTHR43467:SF2">
    <property type="entry name" value="COBALT-PRECORRIN-2 C(20)-METHYLTRANSFERASE"/>
    <property type="match status" value="1"/>
</dbReference>
<dbReference type="Gene3D" id="3.40.1010.10">
    <property type="entry name" value="Cobalt-precorrin-4 Transmethylase, Domain 1"/>
    <property type="match status" value="1"/>
</dbReference>
<dbReference type="CDD" id="cd11645">
    <property type="entry name" value="Precorrin_2_C20_MT"/>
    <property type="match status" value="1"/>
</dbReference>
<evidence type="ECO:0000256" key="5">
    <source>
        <dbReference type="ARBA" id="ARBA00022679"/>
    </source>
</evidence>
<reference evidence="8" key="2">
    <citation type="submission" date="2022-05" db="EMBL/GenBank/DDBJ databases">
        <authorList>
            <person name="Proctor A.L."/>
            <person name="Phillips G.J."/>
            <person name="Wannemuehler M.J."/>
        </authorList>
    </citation>
    <scope>NUCLEOTIDE SEQUENCE</scope>
    <source>
        <strain evidence="8">ASF457</strain>
    </source>
</reference>